<dbReference type="InterPro" id="IPR011990">
    <property type="entry name" value="TPR-like_helical_dom_sf"/>
</dbReference>
<comment type="caution">
    <text evidence="5">The sequence shown here is derived from an EMBL/GenBank/DDBJ whole genome shotgun (WGS) entry which is preliminary data.</text>
</comment>
<evidence type="ECO:0000256" key="1">
    <source>
        <dbReference type="ARBA" id="ARBA00023186"/>
    </source>
</evidence>
<feature type="chain" id="PRO_5021470365" evidence="4">
    <location>
        <begin position="18"/>
        <end position="343"/>
    </location>
</feature>
<gene>
    <name evidence="5" type="ORF">ELS82_14515</name>
</gene>
<dbReference type="Pfam" id="PF08238">
    <property type="entry name" value="Sel1"/>
    <property type="match status" value="3"/>
</dbReference>
<feature type="transmembrane region" description="Helical" evidence="3">
    <location>
        <begin position="194"/>
        <end position="214"/>
    </location>
</feature>
<evidence type="ECO:0000313" key="5">
    <source>
        <dbReference type="EMBL" id="TFH90938.1"/>
    </source>
</evidence>
<evidence type="ECO:0000256" key="4">
    <source>
        <dbReference type="SAM" id="SignalP"/>
    </source>
</evidence>
<keyword evidence="1" id="KW-0143">Chaperone</keyword>
<proteinExistence type="predicted"/>
<dbReference type="CDD" id="cd06257">
    <property type="entry name" value="DnaJ"/>
    <property type="match status" value="1"/>
</dbReference>
<keyword evidence="3" id="KW-0812">Transmembrane</keyword>
<dbReference type="InterPro" id="IPR050767">
    <property type="entry name" value="Sel1_AlgK"/>
</dbReference>
<dbReference type="AlphaFoldDB" id="A0A4Y8WF48"/>
<dbReference type="Gene3D" id="1.25.40.10">
    <property type="entry name" value="Tetratricopeptide repeat domain"/>
    <property type="match status" value="1"/>
</dbReference>
<dbReference type="EMBL" id="SATR01000021">
    <property type="protein sequence ID" value="TFH90938.1"/>
    <property type="molecule type" value="Genomic_DNA"/>
</dbReference>
<name>A0A4Y8WF48_9VIBR</name>
<evidence type="ECO:0000256" key="2">
    <source>
        <dbReference type="SAM" id="Coils"/>
    </source>
</evidence>
<dbReference type="RefSeq" id="WP_134836116.1">
    <property type="nucleotide sequence ID" value="NZ_SATR01000021.1"/>
</dbReference>
<evidence type="ECO:0000313" key="6">
    <source>
        <dbReference type="Proteomes" id="UP000297753"/>
    </source>
</evidence>
<dbReference type="Gene3D" id="1.10.287.110">
    <property type="entry name" value="DnaJ domain"/>
    <property type="match status" value="1"/>
</dbReference>
<organism evidence="5 6">
    <name type="scientific">Vibrio ouci</name>
    <dbReference type="NCBI Taxonomy" id="2499078"/>
    <lineage>
        <taxon>Bacteria</taxon>
        <taxon>Pseudomonadati</taxon>
        <taxon>Pseudomonadota</taxon>
        <taxon>Gammaproteobacteria</taxon>
        <taxon>Vibrionales</taxon>
        <taxon>Vibrionaceae</taxon>
        <taxon>Vibrio</taxon>
    </lineage>
</organism>
<keyword evidence="3" id="KW-1133">Transmembrane helix</keyword>
<dbReference type="InterPro" id="IPR006597">
    <property type="entry name" value="Sel1-like"/>
</dbReference>
<dbReference type="InterPro" id="IPR001623">
    <property type="entry name" value="DnaJ_domain"/>
</dbReference>
<keyword evidence="4" id="KW-0732">Signal</keyword>
<accession>A0A4Y8WF48</accession>
<dbReference type="SMART" id="SM00671">
    <property type="entry name" value="SEL1"/>
    <property type="match status" value="3"/>
</dbReference>
<dbReference type="PANTHER" id="PTHR11102:SF160">
    <property type="entry name" value="ERAD-ASSOCIATED E3 UBIQUITIN-PROTEIN LIGASE COMPONENT HRD3"/>
    <property type="match status" value="1"/>
</dbReference>
<protein>
    <submittedName>
        <fullName evidence="5">J domain-containing protein</fullName>
    </submittedName>
</protein>
<dbReference type="Proteomes" id="UP000297753">
    <property type="component" value="Unassembled WGS sequence"/>
</dbReference>
<dbReference type="SUPFAM" id="SSF81901">
    <property type="entry name" value="HCP-like"/>
    <property type="match status" value="1"/>
</dbReference>
<dbReference type="InterPro" id="IPR036869">
    <property type="entry name" value="J_dom_sf"/>
</dbReference>
<dbReference type="OrthoDB" id="5906522at2"/>
<feature type="coiled-coil region" evidence="2">
    <location>
        <begin position="231"/>
        <end position="269"/>
    </location>
</feature>
<dbReference type="PANTHER" id="PTHR11102">
    <property type="entry name" value="SEL-1-LIKE PROTEIN"/>
    <property type="match status" value="1"/>
</dbReference>
<feature type="signal peptide" evidence="4">
    <location>
        <begin position="1"/>
        <end position="17"/>
    </location>
</feature>
<keyword evidence="6" id="KW-1185">Reference proteome</keyword>
<keyword evidence="2" id="KW-0175">Coiled coil</keyword>
<sequence length="343" mass="38386">MRTLSLLLLFLSSSCLGQSIEELIQSAQSQNVQAQLELANRYSTGDQVEQSQSEAFYWYQQAAQNGNSTAASALGHAYLSGEGTKSDTENAIFWLSQAASNGNSDAARLLGKLYEDLKQSPDTLDLAELWYQEASRTNPQAEEDYARVLEAQFNARRAKQVAAIDQLEVAFDTTDIEVSPKAQSIANSQDAQNMTLYGILALLGTSLLVIGWLFRRNQRLSLSSTELDDEAKRKQIKLERELKRKDELLKQQKRQLETLYRHIKKQQAATPKAPSADSTPKDKPLTLACALFGYSPNAIPDEKQVKARYKQLSKIYHPDLKGSDAEMKRLNQALKLILKVINK</sequence>
<reference evidence="5 6" key="1">
    <citation type="submission" date="2019-01" db="EMBL/GenBank/DDBJ databases">
        <title>Vibrio BEI176 sp. nov, a marine bacterium isolated from China: eastern marignal seas.</title>
        <authorList>
            <person name="Li B."/>
        </authorList>
    </citation>
    <scope>NUCLEOTIDE SEQUENCE [LARGE SCALE GENOMIC DNA]</scope>
    <source>
        <strain evidence="5 6">BEI176</strain>
    </source>
</reference>
<evidence type="ECO:0000256" key="3">
    <source>
        <dbReference type="SAM" id="Phobius"/>
    </source>
</evidence>
<dbReference type="PROSITE" id="PS51257">
    <property type="entry name" value="PROKAR_LIPOPROTEIN"/>
    <property type="match status" value="1"/>
</dbReference>
<dbReference type="SUPFAM" id="SSF46565">
    <property type="entry name" value="Chaperone J-domain"/>
    <property type="match status" value="1"/>
</dbReference>
<keyword evidence="3" id="KW-0472">Membrane</keyword>